<feature type="domain" description="GIY-YIG" evidence="1">
    <location>
        <begin position="13"/>
        <end position="99"/>
    </location>
</feature>
<dbReference type="SMART" id="SM00465">
    <property type="entry name" value="GIYc"/>
    <property type="match status" value="1"/>
</dbReference>
<dbReference type="InterPro" id="IPR035901">
    <property type="entry name" value="GIY-YIG_endonuc_sf"/>
</dbReference>
<dbReference type="InterPro" id="IPR000305">
    <property type="entry name" value="GIY-YIG_endonuc"/>
</dbReference>
<dbReference type="AlphaFoldDB" id="A0A1E5LAJ0"/>
<dbReference type="CDD" id="cd10440">
    <property type="entry name" value="GIY-YIG_COG3680"/>
    <property type="match status" value="1"/>
</dbReference>
<accession>A0A1E5LAJ0</accession>
<sequence>MEKKFSKEVINKLKYYVYIYSDPSTNEIFYIGKGIGNRLFSHLTDPNDTEKTRLIKRIQKRGEEPKIEILIHGIEDEHTALKVEAAIIDVIGKDKLTNKVRGWQSGTFGRVEVNQLISHYEREQATIIEPSILIRINRMFRYDMTDIELYDSTRGIWRIGDDREKVEYAFSVFDGIVHEVYKVIAWFPAGSTFNTRGTLENEKRWEFVGQKAEESIRSKYIGKSVEHYLSRNHQSPIIYVNIKEK</sequence>
<evidence type="ECO:0000259" key="1">
    <source>
        <dbReference type="PROSITE" id="PS50164"/>
    </source>
</evidence>
<gene>
    <name evidence="2" type="ORF">BFG57_06960</name>
</gene>
<keyword evidence="3" id="KW-1185">Reference proteome</keyword>
<dbReference type="SUPFAM" id="SSF82771">
    <property type="entry name" value="GIY-YIG endonuclease"/>
    <property type="match status" value="1"/>
</dbReference>
<evidence type="ECO:0000313" key="2">
    <source>
        <dbReference type="EMBL" id="OEH91104.1"/>
    </source>
</evidence>
<dbReference type="Pfam" id="PF22945">
    <property type="entry name" value="LEM-3_GIY-YIG"/>
    <property type="match status" value="1"/>
</dbReference>
<dbReference type="PROSITE" id="PS50164">
    <property type="entry name" value="GIY_YIG"/>
    <property type="match status" value="1"/>
</dbReference>
<organism evidence="2 3">
    <name type="scientific">Bacillus solimangrovi</name>
    <dbReference type="NCBI Taxonomy" id="1305675"/>
    <lineage>
        <taxon>Bacteria</taxon>
        <taxon>Bacillati</taxon>
        <taxon>Bacillota</taxon>
        <taxon>Bacilli</taxon>
        <taxon>Bacillales</taxon>
        <taxon>Bacillaceae</taxon>
        <taxon>Bacillus</taxon>
    </lineage>
</organism>
<dbReference type="Proteomes" id="UP000095209">
    <property type="component" value="Unassembled WGS sequence"/>
</dbReference>
<name>A0A1E5LAJ0_9BACI</name>
<reference evidence="2 3" key="1">
    <citation type="submission" date="2016-08" db="EMBL/GenBank/DDBJ databases">
        <title>Genome of Bacillus solimangrovi GH2-4.</title>
        <authorList>
            <person name="Lim S."/>
            <person name="Kim B.-C."/>
        </authorList>
    </citation>
    <scope>NUCLEOTIDE SEQUENCE [LARGE SCALE GENOMIC DNA]</scope>
    <source>
        <strain evidence="2 3">GH2-4</strain>
    </source>
</reference>
<dbReference type="RefSeq" id="WP_069718871.1">
    <property type="nucleotide sequence ID" value="NZ_MJEH01000064.1"/>
</dbReference>
<dbReference type="EMBL" id="MJEH01000064">
    <property type="protein sequence ID" value="OEH91104.1"/>
    <property type="molecule type" value="Genomic_DNA"/>
</dbReference>
<evidence type="ECO:0000313" key="3">
    <source>
        <dbReference type="Proteomes" id="UP000095209"/>
    </source>
</evidence>
<dbReference type="OrthoDB" id="67448at2"/>
<protein>
    <recommendedName>
        <fullName evidence="1">GIY-YIG domain-containing protein</fullName>
    </recommendedName>
</protein>
<comment type="caution">
    <text evidence="2">The sequence shown here is derived from an EMBL/GenBank/DDBJ whole genome shotgun (WGS) entry which is preliminary data.</text>
</comment>
<proteinExistence type="predicted"/>